<sequence>SIQGCRAQRHQGFTRDPCPEGAPPRNGTAQPLPGAVVGPGGNRRGLQPQARTGDDDPHRLLQQLVISGNLIKEAVRRLHSRRLQLHAKLPRRQLLGPLSAPVHEPPLPRSPRAACSDPGSSGRRAQLRTGDGVLVPGS</sequence>
<evidence type="ECO:0000313" key="3">
    <source>
        <dbReference type="EMBL" id="KAB0399970.1"/>
    </source>
</evidence>
<evidence type="ECO:0000256" key="2">
    <source>
        <dbReference type="SAM" id="MobiDB-lite"/>
    </source>
</evidence>
<keyword evidence="4" id="KW-1185">Reference proteome</keyword>
<comment type="similarity">
    <text evidence="1">Belongs to the GSK-3-binding protein family.</text>
</comment>
<dbReference type="Proteomes" id="UP000437017">
    <property type="component" value="Unassembled WGS sequence"/>
</dbReference>
<feature type="region of interest" description="Disordered" evidence="2">
    <location>
        <begin position="1"/>
        <end position="57"/>
    </location>
</feature>
<protein>
    <recommendedName>
        <fullName evidence="5">Proto-oncogene FRAT1</fullName>
    </recommendedName>
</protein>
<feature type="region of interest" description="Disordered" evidence="2">
    <location>
        <begin position="91"/>
        <end position="138"/>
    </location>
</feature>
<reference evidence="3 4" key="1">
    <citation type="journal article" date="2019" name="PLoS ONE">
        <title>Genomic analyses reveal an absence of contemporary introgressive admixture between fin whales and blue whales, despite known hybrids.</title>
        <authorList>
            <person name="Westbury M.V."/>
            <person name="Petersen B."/>
            <person name="Lorenzen E.D."/>
        </authorList>
    </citation>
    <scope>NUCLEOTIDE SEQUENCE [LARGE SCALE GENOMIC DNA]</scope>
    <source>
        <strain evidence="3">FinWhale-01</strain>
    </source>
</reference>
<name>A0A643CIJ1_BALPH</name>
<dbReference type="OrthoDB" id="9685437at2759"/>
<accession>A0A643CIJ1</accession>
<evidence type="ECO:0000313" key="4">
    <source>
        <dbReference type="Proteomes" id="UP000437017"/>
    </source>
</evidence>
<organism evidence="3 4">
    <name type="scientific">Balaenoptera physalus</name>
    <name type="common">Fin whale</name>
    <name type="synonym">Balaena physalus</name>
    <dbReference type="NCBI Taxonomy" id="9770"/>
    <lineage>
        <taxon>Eukaryota</taxon>
        <taxon>Metazoa</taxon>
        <taxon>Chordata</taxon>
        <taxon>Craniata</taxon>
        <taxon>Vertebrata</taxon>
        <taxon>Euteleostomi</taxon>
        <taxon>Mammalia</taxon>
        <taxon>Eutheria</taxon>
        <taxon>Laurasiatheria</taxon>
        <taxon>Artiodactyla</taxon>
        <taxon>Whippomorpha</taxon>
        <taxon>Cetacea</taxon>
        <taxon>Mysticeti</taxon>
        <taxon>Balaenopteridae</taxon>
        <taxon>Balaenoptera</taxon>
    </lineage>
</organism>
<dbReference type="GO" id="GO:0090263">
    <property type="term" value="P:positive regulation of canonical Wnt signaling pathway"/>
    <property type="evidence" value="ECO:0007669"/>
    <property type="project" value="TreeGrafter"/>
</dbReference>
<feature type="non-terminal residue" evidence="3">
    <location>
        <position position="1"/>
    </location>
</feature>
<proteinExistence type="inferred from homology"/>
<gene>
    <name evidence="3" type="ORF">E2I00_007401</name>
</gene>
<dbReference type="AlphaFoldDB" id="A0A643CIJ1"/>
<evidence type="ECO:0008006" key="5">
    <source>
        <dbReference type="Google" id="ProtNLM"/>
    </source>
</evidence>
<dbReference type="PANTHER" id="PTHR35154:SF1">
    <property type="entry name" value="PROTO-ONCOGENE FRAT1"/>
    <property type="match status" value="1"/>
</dbReference>
<dbReference type="GO" id="GO:0005737">
    <property type="term" value="C:cytoplasm"/>
    <property type="evidence" value="ECO:0007669"/>
    <property type="project" value="TreeGrafter"/>
</dbReference>
<evidence type="ECO:0000256" key="1">
    <source>
        <dbReference type="ARBA" id="ARBA00010422"/>
    </source>
</evidence>
<comment type="caution">
    <text evidence="3">The sequence shown here is derived from an EMBL/GenBank/DDBJ whole genome shotgun (WGS) entry which is preliminary data.</text>
</comment>
<dbReference type="EMBL" id="SGJD01001426">
    <property type="protein sequence ID" value="KAB0399970.1"/>
    <property type="molecule type" value="Genomic_DNA"/>
</dbReference>
<dbReference type="InterPro" id="IPR008014">
    <property type="entry name" value="GSK3-bd"/>
</dbReference>
<dbReference type="Pfam" id="PF05350">
    <property type="entry name" value="GSK-3_bind"/>
    <property type="match status" value="1"/>
</dbReference>
<dbReference type="PANTHER" id="PTHR35154">
    <property type="entry name" value="GBP PROTEIN"/>
    <property type="match status" value="1"/>
</dbReference>